<feature type="transmembrane region" description="Helical" evidence="1">
    <location>
        <begin position="38"/>
        <end position="61"/>
    </location>
</feature>
<keyword evidence="1" id="KW-1133">Transmembrane helix</keyword>
<keyword evidence="1" id="KW-0472">Membrane</keyword>
<dbReference type="Pfam" id="PF11139">
    <property type="entry name" value="SfLAP"/>
    <property type="match status" value="1"/>
</dbReference>
<sequence>MNGVWGALLPLVVGSAVVPIQVVVVLLLLQGGGRVPALAWVAGVSTVRLLQGLVFGVVLRPETPTTSAPGPDAASPFTASLLLVLGVLLLVMAGRKALDQPDEDAPPPRWLEATASMRPGRAYLFGALSMVVGAKFWVFTLGAVAAIHDAALPTATGVLTFVLFVVLAQTLQVAALVVAFVAPRRADDVLGPAAGWLTRHNRPLVIGVGLVFGAWFAVKGLTGLGLV</sequence>
<dbReference type="InterPro" id="IPR021315">
    <property type="entry name" value="Gap/Sap"/>
</dbReference>
<feature type="transmembrane region" description="Helical" evidence="1">
    <location>
        <begin position="159"/>
        <end position="182"/>
    </location>
</feature>
<feature type="transmembrane region" description="Helical" evidence="1">
    <location>
        <begin position="6"/>
        <end position="29"/>
    </location>
</feature>
<keyword evidence="1" id="KW-0812">Transmembrane</keyword>
<comment type="caution">
    <text evidence="2">The sequence shown here is derived from an EMBL/GenBank/DDBJ whole genome shotgun (WGS) entry which is preliminary data.</text>
</comment>
<name>A0ABP9JCJ7_9MICO</name>
<dbReference type="RefSeq" id="WP_345507269.1">
    <property type="nucleotide sequence ID" value="NZ_BAABIW010000014.1"/>
</dbReference>
<gene>
    <name evidence="2" type="ORF">GCM10023258_19370</name>
</gene>
<evidence type="ECO:0000313" key="2">
    <source>
        <dbReference type="EMBL" id="GAA5025984.1"/>
    </source>
</evidence>
<feature type="transmembrane region" description="Helical" evidence="1">
    <location>
        <begin position="122"/>
        <end position="147"/>
    </location>
</feature>
<feature type="transmembrane region" description="Helical" evidence="1">
    <location>
        <begin position="73"/>
        <end position="93"/>
    </location>
</feature>
<reference evidence="3" key="1">
    <citation type="journal article" date="2019" name="Int. J. Syst. Evol. Microbiol.">
        <title>The Global Catalogue of Microorganisms (GCM) 10K type strain sequencing project: providing services to taxonomists for standard genome sequencing and annotation.</title>
        <authorList>
            <consortium name="The Broad Institute Genomics Platform"/>
            <consortium name="The Broad Institute Genome Sequencing Center for Infectious Disease"/>
            <person name="Wu L."/>
            <person name="Ma J."/>
        </authorList>
    </citation>
    <scope>NUCLEOTIDE SEQUENCE [LARGE SCALE GENOMIC DNA]</scope>
    <source>
        <strain evidence="3">JCM 17687</strain>
    </source>
</reference>
<feature type="transmembrane region" description="Helical" evidence="1">
    <location>
        <begin position="203"/>
        <end position="226"/>
    </location>
</feature>
<proteinExistence type="predicted"/>
<accession>A0ABP9JCJ7</accession>
<dbReference type="EMBL" id="BAABIW010000014">
    <property type="protein sequence ID" value="GAA5025984.1"/>
    <property type="molecule type" value="Genomic_DNA"/>
</dbReference>
<protein>
    <recommendedName>
        <fullName evidence="4">Sap-like sulfolipid-1-addressing protein</fullName>
    </recommendedName>
</protein>
<evidence type="ECO:0000313" key="3">
    <source>
        <dbReference type="Proteomes" id="UP001500427"/>
    </source>
</evidence>
<evidence type="ECO:0008006" key="4">
    <source>
        <dbReference type="Google" id="ProtNLM"/>
    </source>
</evidence>
<evidence type="ECO:0000256" key="1">
    <source>
        <dbReference type="SAM" id="Phobius"/>
    </source>
</evidence>
<dbReference type="Proteomes" id="UP001500427">
    <property type="component" value="Unassembled WGS sequence"/>
</dbReference>
<organism evidence="2 3">
    <name type="scientific">Terrabacter aeriphilus</name>
    <dbReference type="NCBI Taxonomy" id="515662"/>
    <lineage>
        <taxon>Bacteria</taxon>
        <taxon>Bacillati</taxon>
        <taxon>Actinomycetota</taxon>
        <taxon>Actinomycetes</taxon>
        <taxon>Micrococcales</taxon>
        <taxon>Intrasporangiaceae</taxon>
        <taxon>Terrabacter</taxon>
    </lineage>
</organism>
<keyword evidence="3" id="KW-1185">Reference proteome</keyword>